<dbReference type="PANTHER" id="PTHR33359:SF1">
    <property type="entry name" value="MOLYBDOPTERIN SYNTHASE SULFUR CARRIER SUBUNIT"/>
    <property type="match status" value="1"/>
</dbReference>
<dbReference type="RefSeq" id="XP_017779634.1">
    <property type="nucleotide sequence ID" value="XM_017924145.1"/>
</dbReference>
<proteinExistence type="predicted"/>
<dbReference type="Gene3D" id="3.10.20.30">
    <property type="match status" value="1"/>
</dbReference>
<dbReference type="InterPro" id="IPR016155">
    <property type="entry name" value="Mopterin_synth/thiamin_S_b"/>
</dbReference>
<dbReference type="InterPro" id="IPR044672">
    <property type="entry name" value="MOCS2A"/>
</dbReference>
<sequence>MSISVKILFFAKAKELSGLKESQITLPETVSYKQLLQDVVNKYNLKPIEKNIIIALNQEFSEADKIFKLEESDIIAVIPPLSGG</sequence>
<name>A0ABM1MYI4_NICVS</name>
<protein>
    <submittedName>
        <fullName evidence="3">Molybdopterin synthase sulfur carrier subunit</fullName>
    </submittedName>
</protein>
<accession>A0ABM1MYI4</accession>
<evidence type="ECO:0000313" key="3">
    <source>
        <dbReference type="RefSeq" id="XP_017779634.1"/>
    </source>
</evidence>
<reference evidence="3" key="1">
    <citation type="submission" date="2025-08" db="UniProtKB">
        <authorList>
            <consortium name="RefSeq"/>
        </authorList>
    </citation>
    <scope>IDENTIFICATION</scope>
    <source>
        <tissue evidence="3">Whole Larva</tissue>
    </source>
</reference>
<evidence type="ECO:0000256" key="1">
    <source>
        <dbReference type="ARBA" id="ARBA00022741"/>
    </source>
</evidence>
<evidence type="ECO:0000313" key="2">
    <source>
        <dbReference type="Proteomes" id="UP000695000"/>
    </source>
</evidence>
<gene>
    <name evidence="3" type="primary">LOC108564944</name>
</gene>
<organism evidence="2 3">
    <name type="scientific">Nicrophorus vespilloides</name>
    <name type="common">Boreal carrion beetle</name>
    <dbReference type="NCBI Taxonomy" id="110193"/>
    <lineage>
        <taxon>Eukaryota</taxon>
        <taxon>Metazoa</taxon>
        <taxon>Ecdysozoa</taxon>
        <taxon>Arthropoda</taxon>
        <taxon>Hexapoda</taxon>
        <taxon>Insecta</taxon>
        <taxon>Pterygota</taxon>
        <taxon>Neoptera</taxon>
        <taxon>Endopterygota</taxon>
        <taxon>Coleoptera</taxon>
        <taxon>Polyphaga</taxon>
        <taxon>Staphyliniformia</taxon>
        <taxon>Silphidae</taxon>
        <taxon>Nicrophorinae</taxon>
        <taxon>Nicrophorus</taxon>
    </lineage>
</organism>
<dbReference type="CDD" id="cd00754">
    <property type="entry name" value="Ubl_MoaD"/>
    <property type="match status" value="1"/>
</dbReference>
<keyword evidence="2" id="KW-1185">Reference proteome</keyword>
<dbReference type="Pfam" id="PF02597">
    <property type="entry name" value="ThiS"/>
    <property type="match status" value="1"/>
</dbReference>
<dbReference type="SUPFAM" id="SSF54285">
    <property type="entry name" value="MoaD/ThiS"/>
    <property type="match status" value="1"/>
</dbReference>
<dbReference type="InterPro" id="IPR003749">
    <property type="entry name" value="ThiS/MoaD-like"/>
</dbReference>
<dbReference type="Proteomes" id="UP000695000">
    <property type="component" value="Unplaced"/>
</dbReference>
<dbReference type="GeneID" id="108564944"/>
<dbReference type="InterPro" id="IPR012675">
    <property type="entry name" value="Beta-grasp_dom_sf"/>
</dbReference>
<keyword evidence="1" id="KW-0547">Nucleotide-binding</keyword>
<dbReference type="PANTHER" id="PTHR33359">
    <property type="entry name" value="MOLYBDOPTERIN SYNTHASE SULFUR CARRIER SUBUNIT"/>
    <property type="match status" value="1"/>
</dbReference>